<accession>A0AAD7XR91</accession>
<comment type="caution">
    <text evidence="2">The sequence shown here is derived from an EMBL/GenBank/DDBJ whole genome shotgun (WGS) entry which is preliminary data.</text>
</comment>
<name>A0AAD7XR91_9STRA</name>
<dbReference type="Proteomes" id="UP001230188">
    <property type="component" value="Unassembled WGS sequence"/>
</dbReference>
<dbReference type="AlphaFoldDB" id="A0AAD7XR91"/>
<evidence type="ECO:0000313" key="2">
    <source>
        <dbReference type="EMBL" id="KAJ8606638.1"/>
    </source>
</evidence>
<sequence>MSQHARTCPKPVRTPSRTRLASPGQIASPRTQLRHRQKLELLRKLQKQNSYFRRELEKAGVKTESRLEASDTIVRAQKLKASIEVWQRHSADLHGDDDEDERHSAEMSVDDNDDPLSIEALAIASPPRSDDPVMYPLLEGPTSADLDGCKADLEELKAHMRMQFEEIHHRHALELDAMKHRCDEVEASARKRLEDMRRLADEAREAARLDVERRHAEFQALEAKHEDYKTCAEQRLRDASSASSSLSFFSILLWLTASLLLATNLCRHFPVDLASVAH</sequence>
<evidence type="ECO:0000256" key="1">
    <source>
        <dbReference type="SAM" id="MobiDB-lite"/>
    </source>
</evidence>
<gene>
    <name evidence="2" type="ORF">CTAYLR_008403</name>
</gene>
<proteinExistence type="predicted"/>
<protein>
    <submittedName>
        <fullName evidence="2">Uncharacterized protein</fullName>
    </submittedName>
</protein>
<evidence type="ECO:0000313" key="3">
    <source>
        <dbReference type="Proteomes" id="UP001230188"/>
    </source>
</evidence>
<dbReference type="EMBL" id="JAQMWT010000262">
    <property type="protein sequence ID" value="KAJ8606638.1"/>
    <property type="molecule type" value="Genomic_DNA"/>
</dbReference>
<feature type="region of interest" description="Disordered" evidence="1">
    <location>
        <begin position="92"/>
        <end position="112"/>
    </location>
</feature>
<keyword evidence="3" id="KW-1185">Reference proteome</keyword>
<organism evidence="2 3">
    <name type="scientific">Chrysophaeum taylorii</name>
    <dbReference type="NCBI Taxonomy" id="2483200"/>
    <lineage>
        <taxon>Eukaryota</taxon>
        <taxon>Sar</taxon>
        <taxon>Stramenopiles</taxon>
        <taxon>Ochrophyta</taxon>
        <taxon>Pelagophyceae</taxon>
        <taxon>Pelagomonadales</taxon>
        <taxon>Pelagomonadaceae</taxon>
        <taxon>Chrysophaeum</taxon>
    </lineage>
</organism>
<reference evidence="2" key="1">
    <citation type="submission" date="2023-01" db="EMBL/GenBank/DDBJ databases">
        <title>Metagenome sequencing of chrysophaentin producing Chrysophaeum taylorii.</title>
        <authorList>
            <person name="Davison J."/>
            <person name="Bewley C."/>
        </authorList>
    </citation>
    <scope>NUCLEOTIDE SEQUENCE</scope>
    <source>
        <strain evidence="2">NIES-1699</strain>
    </source>
</reference>
<feature type="region of interest" description="Disordered" evidence="1">
    <location>
        <begin position="1"/>
        <end position="33"/>
    </location>
</feature>